<dbReference type="SUPFAM" id="SSF53756">
    <property type="entry name" value="UDP-Glycosyltransferase/glycogen phosphorylase"/>
    <property type="match status" value="1"/>
</dbReference>
<dbReference type="CDD" id="cd03784">
    <property type="entry name" value="GT1_Gtf-like"/>
    <property type="match status" value="1"/>
</dbReference>
<sequence length="341" mass="37375">MMKLAKLMRDTMLPHVDTIARTFIEMCKEVDLVIGTGLHQAEAFIIAKKLGKKYVGVSLQPVIATREFSFSLIFPNVFGWLNRMSYHLFDFMSARSDLAKRVRELLGGVRLPSTREWEKRVVLHAFSPSLLPPPPDWNEECAKVVGCFEPTTGGGGSGTAKLSHEVEAFLERGDPPLYVGFGSMPIPNTEVVEKMINAVVDELGVRVIFCQGWCKSICMQREGKILTVASAPHSLLLPRCIAAVHHGGAGTTASSTAAGIPTVILPVLMDQYLWADIVGRRGVGPKHTCPLRKVTPSAFVDYVREALSPSCLRHARELGLSIQRENGVVNACNEISMALHT</sequence>
<dbReference type="InterPro" id="IPR010610">
    <property type="entry name" value="EryCIII-like_C"/>
</dbReference>
<name>A0A7S3D6E8_9EUKA</name>
<accession>A0A7S3D6E8</accession>
<dbReference type="AlphaFoldDB" id="A0A7S3D6E8"/>
<evidence type="ECO:0000259" key="2">
    <source>
        <dbReference type="Pfam" id="PF06722"/>
    </source>
</evidence>
<reference evidence="3" key="1">
    <citation type="submission" date="2021-01" db="EMBL/GenBank/DDBJ databases">
        <authorList>
            <person name="Corre E."/>
            <person name="Pelletier E."/>
            <person name="Niang G."/>
            <person name="Scheremetjew M."/>
            <person name="Finn R."/>
            <person name="Kale V."/>
            <person name="Holt S."/>
            <person name="Cochrane G."/>
            <person name="Meng A."/>
            <person name="Brown T."/>
            <person name="Cohen L."/>
        </authorList>
    </citation>
    <scope>NUCLEOTIDE SEQUENCE</scope>
    <source>
        <strain evidence="3">NIES-2562</strain>
    </source>
</reference>
<gene>
    <name evidence="3" type="ORF">PBIL07802_LOCUS9525</name>
</gene>
<keyword evidence="1" id="KW-0808">Transferase</keyword>
<evidence type="ECO:0000313" key="3">
    <source>
        <dbReference type="EMBL" id="CAE0247334.1"/>
    </source>
</evidence>
<feature type="domain" description="Erythromycin biosynthesis protein CIII-like C-terminal" evidence="2">
    <location>
        <begin position="225"/>
        <end position="286"/>
    </location>
</feature>
<dbReference type="PANTHER" id="PTHR48050">
    <property type="entry name" value="STEROL 3-BETA-GLUCOSYLTRANSFERASE"/>
    <property type="match status" value="1"/>
</dbReference>
<dbReference type="PANTHER" id="PTHR48050:SF13">
    <property type="entry name" value="STEROL 3-BETA-GLUCOSYLTRANSFERASE UGT80A2"/>
    <property type="match status" value="1"/>
</dbReference>
<evidence type="ECO:0000256" key="1">
    <source>
        <dbReference type="ARBA" id="ARBA00022679"/>
    </source>
</evidence>
<proteinExistence type="predicted"/>
<dbReference type="GO" id="GO:0016906">
    <property type="term" value="F:sterol 3-beta-glucosyltransferase activity"/>
    <property type="evidence" value="ECO:0007669"/>
    <property type="project" value="UniProtKB-ARBA"/>
</dbReference>
<dbReference type="Gene3D" id="3.40.50.2000">
    <property type="entry name" value="Glycogen Phosphorylase B"/>
    <property type="match status" value="2"/>
</dbReference>
<organism evidence="3">
    <name type="scientific">Palpitomonas bilix</name>
    <dbReference type="NCBI Taxonomy" id="652834"/>
    <lineage>
        <taxon>Eukaryota</taxon>
        <taxon>Eukaryota incertae sedis</taxon>
    </lineage>
</organism>
<dbReference type="FunFam" id="3.40.50.2000:FF:000009">
    <property type="entry name" value="Sterol 3-beta-glucosyltransferase UGT80A2"/>
    <property type="match status" value="1"/>
</dbReference>
<protein>
    <recommendedName>
        <fullName evidence="2">Erythromycin biosynthesis protein CIII-like C-terminal domain-containing protein</fullName>
    </recommendedName>
</protein>
<dbReference type="EMBL" id="HBIB01014759">
    <property type="protein sequence ID" value="CAE0247334.1"/>
    <property type="molecule type" value="Transcribed_RNA"/>
</dbReference>
<dbReference type="InterPro" id="IPR050426">
    <property type="entry name" value="Glycosyltransferase_28"/>
</dbReference>
<dbReference type="InterPro" id="IPR002213">
    <property type="entry name" value="UDP_glucos_trans"/>
</dbReference>
<dbReference type="Pfam" id="PF06722">
    <property type="entry name" value="EryCIII-like_C"/>
    <property type="match status" value="1"/>
</dbReference>